<evidence type="ECO:0000256" key="1">
    <source>
        <dbReference type="SAM" id="SignalP"/>
    </source>
</evidence>
<reference evidence="2" key="1">
    <citation type="journal article" date="2023" name="Mol. Phylogenet. Evol.">
        <title>Genome-scale phylogeny and comparative genomics of the fungal order Sordariales.</title>
        <authorList>
            <person name="Hensen N."/>
            <person name="Bonometti L."/>
            <person name="Westerberg I."/>
            <person name="Brannstrom I.O."/>
            <person name="Guillou S."/>
            <person name="Cros-Aarteil S."/>
            <person name="Calhoun S."/>
            <person name="Haridas S."/>
            <person name="Kuo A."/>
            <person name="Mondo S."/>
            <person name="Pangilinan J."/>
            <person name="Riley R."/>
            <person name="LaButti K."/>
            <person name="Andreopoulos B."/>
            <person name="Lipzen A."/>
            <person name="Chen C."/>
            <person name="Yan M."/>
            <person name="Daum C."/>
            <person name="Ng V."/>
            <person name="Clum A."/>
            <person name="Steindorff A."/>
            <person name="Ohm R.A."/>
            <person name="Martin F."/>
            <person name="Silar P."/>
            <person name="Natvig D.O."/>
            <person name="Lalanne C."/>
            <person name="Gautier V."/>
            <person name="Ament-Velasquez S.L."/>
            <person name="Kruys A."/>
            <person name="Hutchinson M.I."/>
            <person name="Powell A.J."/>
            <person name="Barry K."/>
            <person name="Miller A.N."/>
            <person name="Grigoriev I.V."/>
            <person name="Debuchy R."/>
            <person name="Gladieux P."/>
            <person name="Hiltunen Thoren M."/>
            <person name="Johannesson H."/>
        </authorList>
    </citation>
    <scope>NUCLEOTIDE SEQUENCE</scope>
    <source>
        <strain evidence="2">CBS 731.68</strain>
    </source>
</reference>
<sequence>MLLRSTMMGLFHLFILCVEIALRGLGAHVLLLPLTNEPGLGQVNQNLSSPQGIYRDSDRRYPLGRQYLRTHLAKLSRQWLTGSQKRVFINYWSHCAQEGWDTTILLGPAVDGPRNRLPFRFALPEIAKRHFYDRVAQQQGGLRDLQPGLHRRYKKGVNPCIARSPT</sequence>
<dbReference type="GeneID" id="87829020"/>
<dbReference type="AlphaFoldDB" id="A0AAN6Z7I8"/>
<organism evidence="2 3">
    <name type="scientific">Parathielavia appendiculata</name>
    <dbReference type="NCBI Taxonomy" id="2587402"/>
    <lineage>
        <taxon>Eukaryota</taxon>
        <taxon>Fungi</taxon>
        <taxon>Dikarya</taxon>
        <taxon>Ascomycota</taxon>
        <taxon>Pezizomycotina</taxon>
        <taxon>Sordariomycetes</taxon>
        <taxon>Sordariomycetidae</taxon>
        <taxon>Sordariales</taxon>
        <taxon>Chaetomiaceae</taxon>
        <taxon>Parathielavia</taxon>
    </lineage>
</organism>
<dbReference type="RefSeq" id="XP_062651682.1">
    <property type="nucleotide sequence ID" value="XM_062792251.1"/>
</dbReference>
<proteinExistence type="predicted"/>
<reference evidence="2" key="2">
    <citation type="submission" date="2023-05" db="EMBL/GenBank/DDBJ databases">
        <authorList>
            <consortium name="Lawrence Berkeley National Laboratory"/>
            <person name="Steindorff A."/>
            <person name="Hensen N."/>
            <person name="Bonometti L."/>
            <person name="Westerberg I."/>
            <person name="Brannstrom I.O."/>
            <person name="Guillou S."/>
            <person name="Cros-Aarteil S."/>
            <person name="Calhoun S."/>
            <person name="Haridas S."/>
            <person name="Kuo A."/>
            <person name="Mondo S."/>
            <person name="Pangilinan J."/>
            <person name="Riley R."/>
            <person name="Labutti K."/>
            <person name="Andreopoulos B."/>
            <person name="Lipzen A."/>
            <person name="Chen C."/>
            <person name="Yanf M."/>
            <person name="Daum C."/>
            <person name="Ng V."/>
            <person name="Clum A."/>
            <person name="Ohm R."/>
            <person name="Martin F."/>
            <person name="Silar P."/>
            <person name="Natvig D."/>
            <person name="Lalanne C."/>
            <person name="Gautier V."/>
            <person name="Ament-Velasquez S.L."/>
            <person name="Kruys A."/>
            <person name="Hutchinson M.I."/>
            <person name="Powell A.J."/>
            <person name="Barry K."/>
            <person name="Miller A.N."/>
            <person name="Grigoriev I.V."/>
            <person name="Debuchy R."/>
            <person name="Gladieux P."/>
            <person name="Thoren M.H."/>
            <person name="Johannesson H."/>
        </authorList>
    </citation>
    <scope>NUCLEOTIDE SEQUENCE</scope>
    <source>
        <strain evidence="2">CBS 731.68</strain>
    </source>
</reference>
<gene>
    <name evidence="2" type="ORF">N657DRAFT_641978</name>
</gene>
<keyword evidence="1" id="KW-0732">Signal</keyword>
<keyword evidence="3" id="KW-1185">Reference proteome</keyword>
<dbReference type="Proteomes" id="UP001302602">
    <property type="component" value="Unassembled WGS sequence"/>
</dbReference>
<comment type="caution">
    <text evidence="2">The sequence shown here is derived from an EMBL/GenBank/DDBJ whole genome shotgun (WGS) entry which is preliminary data.</text>
</comment>
<evidence type="ECO:0000313" key="3">
    <source>
        <dbReference type="Proteomes" id="UP001302602"/>
    </source>
</evidence>
<protein>
    <submittedName>
        <fullName evidence="2">Uncharacterized protein</fullName>
    </submittedName>
</protein>
<feature type="chain" id="PRO_5042989969" evidence="1">
    <location>
        <begin position="27"/>
        <end position="166"/>
    </location>
</feature>
<evidence type="ECO:0000313" key="2">
    <source>
        <dbReference type="EMBL" id="KAK4127911.1"/>
    </source>
</evidence>
<accession>A0AAN6Z7I8</accession>
<name>A0AAN6Z7I8_9PEZI</name>
<dbReference type="EMBL" id="MU853224">
    <property type="protein sequence ID" value="KAK4127911.1"/>
    <property type="molecule type" value="Genomic_DNA"/>
</dbReference>
<feature type="signal peptide" evidence="1">
    <location>
        <begin position="1"/>
        <end position="26"/>
    </location>
</feature>